<dbReference type="EMBL" id="CAJOBC010090970">
    <property type="protein sequence ID" value="CAF4396356.1"/>
    <property type="molecule type" value="Genomic_DNA"/>
</dbReference>
<sequence length="164" mass="19229">MNEEFKDYLTALSEKLKWFAHLSPKFIHLFSMNDAKELQKIVPTLDDGGLLFSELHLLKLKISNCIDMNEACDLMKRNNRYPRAQLVFKYLLTIPVSIATNERSFSKLKIIKNYLRTTMSNERLFHLMLYATEKDKLDQLDLAALASDWGKMKDRRIELSVCQH</sequence>
<dbReference type="AlphaFoldDB" id="A0A815VYU0"/>
<dbReference type="InterPro" id="IPR008906">
    <property type="entry name" value="HATC_C_dom"/>
</dbReference>
<dbReference type="Pfam" id="PF05699">
    <property type="entry name" value="Dimer_Tnp_hAT"/>
    <property type="match status" value="1"/>
</dbReference>
<dbReference type="Proteomes" id="UP000681722">
    <property type="component" value="Unassembled WGS sequence"/>
</dbReference>
<name>A0A815VYU0_9BILA</name>
<dbReference type="OrthoDB" id="1750591at2759"/>
<evidence type="ECO:0000313" key="3">
    <source>
        <dbReference type="EMBL" id="CAF4396356.1"/>
    </source>
</evidence>
<dbReference type="PANTHER" id="PTHR45749:SF35">
    <property type="entry name" value="AC-LIKE TRANSPOSASE-RELATED"/>
    <property type="match status" value="1"/>
</dbReference>
<evidence type="ECO:0000313" key="2">
    <source>
        <dbReference type="EMBL" id="CAF1536423.1"/>
    </source>
</evidence>
<feature type="domain" description="HAT C-terminal dimerisation" evidence="1">
    <location>
        <begin position="76"/>
        <end position="134"/>
    </location>
</feature>
<dbReference type="Proteomes" id="UP000663829">
    <property type="component" value="Unassembled WGS sequence"/>
</dbReference>
<gene>
    <name evidence="2" type="ORF">GPM918_LOCUS38365</name>
    <name evidence="3" type="ORF">SRO942_LOCUS39187</name>
</gene>
<protein>
    <recommendedName>
        <fullName evidence="1">HAT C-terminal dimerisation domain-containing protein</fullName>
    </recommendedName>
</protein>
<dbReference type="PANTHER" id="PTHR45749">
    <property type="match status" value="1"/>
</dbReference>
<comment type="caution">
    <text evidence="2">The sequence shown here is derived from an EMBL/GenBank/DDBJ whole genome shotgun (WGS) entry which is preliminary data.</text>
</comment>
<organism evidence="2 4">
    <name type="scientific">Didymodactylos carnosus</name>
    <dbReference type="NCBI Taxonomy" id="1234261"/>
    <lineage>
        <taxon>Eukaryota</taxon>
        <taxon>Metazoa</taxon>
        <taxon>Spiralia</taxon>
        <taxon>Gnathifera</taxon>
        <taxon>Rotifera</taxon>
        <taxon>Eurotatoria</taxon>
        <taxon>Bdelloidea</taxon>
        <taxon>Philodinida</taxon>
        <taxon>Philodinidae</taxon>
        <taxon>Didymodactylos</taxon>
    </lineage>
</organism>
<evidence type="ECO:0000313" key="4">
    <source>
        <dbReference type="Proteomes" id="UP000663829"/>
    </source>
</evidence>
<accession>A0A815VYU0</accession>
<dbReference type="GO" id="GO:0046983">
    <property type="term" value="F:protein dimerization activity"/>
    <property type="evidence" value="ECO:0007669"/>
    <property type="project" value="InterPro"/>
</dbReference>
<dbReference type="EMBL" id="CAJNOQ010025359">
    <property type="protein sequence ID" value="CAF1536423.1"/>
    <property type="molecule type" value="Genomic_DNA"/>
</dbReference>
<keyword evidence="4" id="KW-1185">Reference proteome</keyword>
<reference evidence="2" key="1">
    <citation type="submission" date="2021-02" db="EMBL/GenBank/DDBJ databases">
        <authorList>
            <person name="Nowell W R."/>
        </authorList>
    </citation>
    <scope>NUCLEOTIDE SEQUENCE</scope>
</reference>
<evidence type="ECO:0000259" key="1">
    <source>
        <dbReference type="Pfam" id="PF05699"/>
    </source>
</evidence>
<proteinExistence type="predicted"/>